<dbReference type="OrthoDB" id="10261135at2759"/>
<dbReference type="PROSITE" id="PS00045">
    <property type="entry name" value="HISTONE_LIKE"/>
    <property type="match status" value="1"/>
</dbReference>
<dbReference type="InterPro" id="IPR000119">
    <property type="entry name" value="Hist_DNA-bd"/>
</dbReference>
<organism evidence="4 5">
    <name type="scientific">Gonium pectorale</name>
    <name type="common">Green alga</name>
    <dbReference type="NCBI Taxonomy" id="33097"/>
    <lineage>
        <taxon>Eukaryota</taxon>
        <taxon>Viridiplantae</taxon>
        <taxon>Chlorophyta</taxon>
        <taxon>core chlorophytes</taxon>
        <taxon>Chlorophyceae</taxon>
        <taxon>CS clade</taxon>
        <taxon>Chlamydomonadales</taxon>
        <taxon>Volvocaceae</taxon>
        <taxon>Gonium</taxon>
    </lineage>
</organism>
<accession>A0A150G9B4</accession>
<dbReference type="STRING" id="33097.A0A150G9B4"/>
<feature type="compositionally biased region" description="Pro residues" evidence="3">
    <location>
        <begin position="143"/>
        <end position="156"/>
    </location>
</feature>
<dbReference type="SUPFAM" id="SSF47729">
    <property type="entry name" value="IHF-like DNA-binding proteins"/>
    <property type="match status" value="1"/>
</dbReference>
<evidence type="ECO:0000313" key="5">
    <source>
        <dbReference type="Proteomes" id="UP000075714"/>
    </source>
</evidence>
<dbReference type="GO" id="GO:0003677">
    <property type="term" value="F:DNA binding"/>
    <property type="evidence" value="ECO:0007669"/>
    <property type="project" value="UniProtKB-KW"/>
</dbReference>
<dbReference type="CDD" id="cd13831">
    <property type="entry name" value="HU"/>
    <property type="match status" value="1"/>
</dbReference>
<keyword evidence="5" id="KW-1185">Reference proteome</keyword>
<comment type="caution">
    <text evidence="4">The sequence shown here is derived from an EMBL/GenBank/DDBJ whole genome shotgun (WGS) entry which is preliminary data.</text>
</comment>
<dbReference type="Gene3D" id="4.10.520.10">
    <property type="entry name" value="IHF-like DNA-binding proteins"/>
    <property type="match status" value="1"/>
</dbReference>
<evidence type="ECO:0000256" key="1">
    <source>
        <dbReference type="ARBA" id="ARBA00023125"/>
    </source>
</evidence>
<dbReference type="AlphaFoldDB" id="A0A150G9B4"/>
<dbReference type="GO" id="GO:0030527">
    <property type="term" value="F:structural constituent of chromatin"/>
    <property type="evidence" value="ECO:0007669"/>
    <property type="project" value="InterPro"/>
</dbReference>
<feature type="region of interest" description="Disordered" evidence="3">
    <location>
        <begin position="119"/>
        <end position="171"/>
    </location>
</feature>
<comment type="similarity">
    <text evidence="2">Belongs to the bacterial histone-like protein family.</text>
</comment>
<dbReference type="EMBL" id="LSYV01000045">
    <property type="protein sequence ID" value="KXZ46353.1"/>
    <property type="molecule type" value="Genomic_DNA"/>
</dbReference>
<dbReference type="PANTHER" id="PTHR33175">
    <property type="entry name" value="DNA-BINDING PROTEIN HU"/>
    <property type="match status" value="1"/>
</dbReference>
<dbReference type="PANTHER" id="PTHR33175:SF3">
    <property type="entry name" value="DNA-BINDING PROTEIN HU-BETA"/>
    <property type="match status" value="1"/>
</dbReference>
<dbReference type="Proteomes" id="UP000075714">
    <property type="component" value="Unassembled WGS sequence"/>
</dbReference>
<proteinExistence type="inferred from homology"/>
<dbReference type="InterPro" id="IPR020816">
    <property type="entry name" value="Histone-like_DNA-bd_CS"/>
</dbReference>
<dbReference type="PRINTS" id="PR01727">
    <property type="entry name" value="DNABINDINGHU"/>
</dbReference>
<evidence type="ECO:0000313" key="4">
    <source>
        <dbReference type="EMBL" id="KXZ46353.1"/>
    </source>
</evidence>
<protein>
    <submittedName>
        <fullName evidence="4">Uncharacterized protein</fullName>
    </submittedName>
</protein>
<evidence type="ECO:0000256" key="2">
    <source>
        <dbReference type="RuleBase" id="RU003939"/>
    </source>
</evidence>
<sequence>MLAATRSLSARPVASVVSRRSVVVVRAAAGEKPAAKTTVGKAALVEAIAKEAELTKEQATKAFDALIGSIEDALIAGERVTIVGFGSFERKDRAERNGRNPSTGEAMVIPAQKTATFKVSPALKDTINGKVPEPKPKAAAPAPAKPRPAPTKPASPPAAKKAAPPKPAPKK</sequence>
<dbReference type="SMART" id="SM00411">
    <property type="entry name" value="BHL"/>
    <property type="match status" value="1"/>
</dbReference>
<name>A0A150G9B4_GONPE</name>
<keyword evidence="1" id="KW-0238">DNA-binding</keyword>
<reference evidence="5" key="1">
    <citation type="journal article" date="2016" name="Nat. Commun.">
        <title>The Gonium pectorale genome demonstrates co-option of cell cycle regulation during the evolution of multicellularity.</title>
        <authorList>
            <person name="Hanschen E.R."/>
            <person name="Marriage T.N."/>
            <person name="Ferris P.J."/>
            <person name="Hamaji T."/>
            <person name="Toyoda A."/>
            <person name="Fujiyama A."/>
            <person name="Neme R."/>
            <person name="Noguchi H."/>
            <person name="Minakuchi Y."/>
            <person name="Suzuki M."/>
            <person name="Kawai-Toyooka H."/>
            <person name="Smith D.R."/>
            <person name="Sparks H."/>
            <person name="Anderson J."/>
            <person name="Bakaric R."/>
            <person name="Luria V."/>
            <person name="Karger A."/>
            <person name="Kirschner M.W."/>
            <person name="Durand P.M."/>
            <person name="Michod R.E."/>
            <person name="Nozaki H."/>
            <person name="Olson B.J."/>
        </authorList>
    </citation>
    <scope>NUCLEOTIDE SEQUENCE [LARGE SCALE GENOMIC DNA]</scope>
    <source>
        <strain evidence="5">NIES-2863</strain>
    </source>
</reference>
<dbReference type="InterPro" id="IPR010992">
    <property type="entry name" value="IHF-like_DNA-bd_dom_sf"/>
</dbReference>
<evidence type="ECO:0000256" key="3">
    <source>
        <dbReference type="SAM" id="MobiDB-lite"/>
    </source>
</evidence>
<gene>
    <name evidence="4" type="ORF">GPECTOR_44g31</name>
</gene>
<dbReference type="Pfam" id="PF00216">
    <property type="entry name" value="Bac_DNA_binding"/>
    <property type="match status" value="1"/>
</dbReference>